<dbReference type="InterPro" id="IPR000719">
    <property type="entry name" value="Prot_kinase_dom"/>
</dbReference>
<gene>
    <name evidence="4" type="ORF">CIL05_01855</name>
</gene>
<comment type="similarity">
    <text evidence="1">Belongs to the protein kinase superfamily. ADCK protein kinase family.</text>
</comment>
<name>A0A2A2IJY6_9BACI</name>
<protein>
    <submittedName>
        <fullName evidence="4">ABC transporter</fullName>
    </submittedName>
</protein>
<keyword evidence="2" id="KW-0472">Membrane</keyword>
<dbReference type="Gene3D" id="1.10.510.10">
    <property type="entry name" value="Transferase(Phosphotransferase) domain 1"/>
    <property type="match status" value="1"/>
</dbReference>
<evidence type="ECO:0000313" key="4">
    <source>
        <dbReference type="EMBL" id="PAV31423.1"/>
    </source>
</evidence>
<dbReference type="Proteomes" id="UP000218887">
    <property type="component" value="Unassembled WGS sequence"/>
</dbReference>
<accession>A0A2A2IJY6</accession>
<dbReference type="GO" id="GO:0004672">
    <property type="term" value="F:protein kinase activity"/>
    <property type="evidence" value="ECO:0007669"/>
    <property type="project" value="InterPro"/>
</dbReference>
<dbReference type="PANTHER" id="PTHR10566">
    <property type="entry name" value="CHAPERONE-ACTIVITY OF BC1 COMPLEX CABC1 -RELATED"/>
    <property type="match status" value="1"/>
</dbReference>
<evidence type="ECO:0000259" key="3">
    <source>
        <dbReference type="PROSITE" id="PS50011"/>
    </source>
</evidence>
<keyword evidence="2" id="KW-1133">Transmembrane helix</keyword>
<dbReference type="RefSeq" id="WP_095653792.1">
    <property type="nucleotide sequence ID" value="NZ_NPOA01000001.1"/>
</dbReference>
<reference evidence="4 5" key="1">
    <citation type="submission" date="2017-08" db="EMBL/GenBank/DDBJ databases">
        <title>Virgibacillus indicus sp. nov. and Virgibacillus profoundi sp. nov, two moderately halophilic bacteria isolated from marine sediment by using the Microfluidic Streak Plate.</title>
        <authorList>
            <person name="Xu B."/>
            <person name="Hu B."/>
            <person name="Wang J."/>
            <person name="Zhu Y."/>
            <person name="Huang L."/>
            <person name="Du W."/>
            <person name="Huang Y."/>
        </authorList>
    </citation>
    <scope>NUCLEOTIDE SEQUENCE [LARGE SCALE GENOMIC DNA]</scope>
    <source>
        <strain evidence="4 5">IO3-P3-H5</strain>
    </source>
</reference>
<dbReference type="PROSITE" id="PS50011">
    <property type="entry name" value="PROTEIN_KINASE_DOM"/>
    <property type="match status" value="1"/>
</dbReference>
<dbReference type="InterPro" id="IPR011009">
    <property type="entry name" value="Kinase-like_dom_sf"/>
</dbReference>
<feature type="transmembrane region" description="Helical" evidence="2">
    <location>
        <begin position="487"/>
        <end position="511"/>
    </location>
</feature>
<comment type="caution">
    <text evidence="4">The sequence shown here is derived from an EMBL/GenBank/DDBJ whole genome shotgun (WGS) entry which is preliminary data.</text>
</comment>
<feature type="transmembrane region" description="Helical" evidence="2">
    <location>
        <begin position="398"/>
        <end position="416"/>
    </location>
</feature>
<proteinExistence type="inferred from homology"/>
<evidence type="ECO:0000313" key="5">
    <source>
        <dbReference type="Proteomes" id="UP000218887"/>
    </source>
</evidence>
<dbReference type="InterPro" id="IPR050154">
    <property type="entry name" value="UbiB_kinase"/>
</dbReference>
<feature type="transmembrane region" description="Helical" evidence="2">
    <location>
        <begin position="9"/>
        <end position="32"/>
    </location>
</feature>
<dbReference type="SUPFAM" id="SSF56112">
    <property type="entry name" value="Protein kinase-like (PK-like)"/>
    <property type="match status" value="1"/>
</dbReference>
<sequence>MRNSLKYSLIYRCTVIVWLAVKFIFQIALFHFRHRIWDERTKKKWDKLLVKLAKEYRIKAVRLGGVLIKVGQFLSTRTDFMPDVFIKELTGLVDRVPPMEFNYAKFLLEKEWGTEIYDHLKVIEKSSIASASIGEVYRAILKDGTHVAIKVQRYRIQEIFHKDFRALNIVFWILSVFTSFGKTADLKALYRELIYVMDRELDFEKELGFGEYFKERYKDNESIHIPSYYNELSTKKVLVMEWIDGTKITDLKFMKRHHINVEQTAKNLFDFYLDQFLNVGKFHADPHAGNVLIKKDGRIGIIDFGMVREITKQDTHYFKLFVQGLIIDNYDIVFEALDEMNFILPNANKKNLKKTMKQTLEMYQNGSFNNMDAQTLDQLKEEIISLVKNQPIQLPADYAYLGRAISIVVGILFAIYPDIDMEAWAKPKIKKWFGSKNLVEIFYKQYAKETVEPLLSFPRAMLNWLESGEKDRQWEKEKQQMKFKHHFYLLLEVISFIMVVIGIGTVSYGLILSLPGMIIIASVITVIFIVIISIILFKHFRMIRNRM</sequence>
<evidence type="ECO:0000256" key="2">
    <source>
        <dbReference type="SAM" id="Phobius"/>
    </source>
</evidence>
<organism evidence="4 5">
    <name type="scientific">Virgibacillus profundi</name>
    <dbReference type="NCBI Taxonomy" id="2024555"/>
    <lineage>
        <taxon>Bacteria</taxon>
        <taxon>Bacillati</taxon>
        <taxon>Bacillota</taxon>
        <taxon>Bacilli</taxon>
        <taxon>Bacillales</taxon>
        <taxon>Bacillaceae</taxon>
        <taxon>Virgibacillus</taxon>
    </lineage>
</organism>
<dbReference type="InterPro" id="IPR004147">
    <property type="entry name" value="ABC1_dom"/>
</dbReference>
<dbReference type="GO" id="GO:0005524">
    <property type="term" value="F:ATP binding"/>
    <property type="evidence" value="ECO:0007669"/>
    <property type="project" value="InterPro"/>
</dbReference>
<keyword evidence="5" id="KW-1185">Reference proteome</keyword>
<dbReference type="PANTHER" id="PTHR10566:SF113">
    <property type="entry name" value="PROTEIN ACTIVITY OF BC1 COMPLEX KINASE 7, CHLOROPLASTIC"/>
    <property type="match status" value="1"/>
</dbReference>
<evidence type="ECO:0000256" key="1">
    <source>
        <dbReference type="ARBA" id="ARBA00009670"/>
    </source>
</evidence>
<feature type="transmembrane region" description="Helical" evidence="2">
    <location>
        <begin position="517"/>
        <end position="537"/>
    </location>
</feature>
<keyword evidence="2" id="KW-0812">Transmembrane</keyword>
<dbReference type="Pfam" id="PF03109">
    <property type="entry name" value="ABC1"/>
    <property type="match status" value="1"/>
</dbReference>
<dbReference type="EMBL" id="NPOA01000001">
    <property type="protein sequence ID" value="PAV31423.1"/>
    <property type="molecule type" value="Genomic_DNA"/>
</dbReference>
<dbReference type="AlphaFoldDB" id="A0A2A2IJY6"/>
<dbReference type="CDD" id="cd05121">
    <property type="entry name" value="ABC1_ADCK3-like"/>
    <property type="match status" value="1"/>
</dbReference>
<dbReference type="OrthoDB" id="9795390at2"/>
<feature type="domain" description="Protein kinase" evidence="3">
    <location>
        <begin position="122"/>
        <end position="488"/>
    </location>
</feature>